<keyword evidence="2" id="KW-1185">Reference proteome</keyword>
<protein>
    <submittedName>
        <fullName evidence="1">Uncharacterized protein</fullName>
    </submittedName>
</protein>
<proteinExistence type="predicted"/>
<evidence type="ECO:0000313" key="2">
    <source>
        <dbReference type="Proteomes" id="UP000070054"/>
    </source>
</evidence>
<sequence>MILPQIPPRIRSLHNHPLPRHRAARERQLVARAAPLRLRPARDPHGGEAVGQVVRDGPGRLGAAHVGSAAARVAPAARGAAVRQGVVVAVAGRHGAGGEGGGGDLAGPGAGGFAAVPVAGCRACACGLGLYLVGEEDGEEEG</sequence>
<comment type="caution">
    <text evidence="1">The sequence shown here is derived from an EMBL/GenBank/DDBJ whole genome shotgun (WGS) entry which is preliminary data.</text>
</comment>
<accession>A0A135T910</accession>
<dbReference type="AlphaFoldDB" id="A0A135T910"/>
<evidence type="ECO:0000313" key="1">
    <source>
        <dbReference type="EMBL" id="KXH44599.1"/>
    </source>
</evidence>
<name>A0A135T910_9PEZI</name>
<organism evidence="1 2">
    <name type="scientific">Colletotrichum nymphaeae SA-01</name>
    <dbReference type="NCBI Taxonomy" id="1460502"/>
    <lineage>
        <taxon>Eukaryota</taxon>
        <taxon>Fungi</taxon>
        <taxon>Dikarya</taxon>
        <taxon>Ascomycota</taxon>
        <taxon>Pezizomycotina</taxon>
        <taxon>Sordariomycetes</taxon>
        <taxon>Hypocreomycetidae</taxon>
        <taxon>Glomerellales</taxon>
        <taxon>Glomerellaceae</taxon>
        <taxon>Colletotrichum</taxon>
        <taxon>Colletotrichum acutatum species complex</taxon>
    </lineage>
</organism>
<dbReference type="Proteomes" id="UP000070054">
    <property type="component" value="Unassembled WGS sequence"/>
</dbReference>
<gene>
    <name evidence="1" type="ORF">CNYM01_09478</name>
</gene>
<dbReference type="EMBL" id="JEMN01001198">
    <property type="protein sequence ID" value="KXH44599.1"/>
    <property type="molecule type" value="Genomic_DNA"/>
</dbReference>
<reference evidence="1 2" key="1">
    <citation type="submission" date="2014-02" db="EMBL/GenBank/DDBJ databases">
        <title>The genome sequence of Colletotrichum nymphaeae SA-01.</title>
        <authorList>
            <person name="Baroncelli R."/>
            <person name="Thon M.R."/>
        </authorList>
    </citation>
    <scope>NUCLEOTIDE SEQUENCE [LARGE SCALE GENOMIC DNA]</scope>
    <source>
        <strain evidence="1 2">SA-01</strain>
    </source>
</reference>